<keyword evidence="3" id="KW-1185">Reference proteome</keyword>
<keyword evidence="1" id="KW-0812">Transmembrane</keyword>
<reference evidence="2 3" key="1">
    <citation type="submission" date="2024-01" db="EMBL/GenBank/DDBJ databases">
        <title>The complete chloroplast genome sequence of Lithospermum erythrorhizon: insights into the phylogenetic relationship among Boraginaceae species and the maternal lineages of purple gromwells.</title>
        <authorList>
            <person name="Okada T."/>
            <person name="Watanabe K."/>
        </authorList>
    </citation>
    <scope>NUCLEOTIDE SEQUENCE [LARGE SCALE GENOMIC DNA]</scope>
</reference>
<organism evidence="2 3">
    <name type="scientific">Lithospermum erythrorhizon</name>
    <name type="common">Purple gromwell</name>
    <name type="synonym">Lithospermum officinale var. erythrorhizon</name>
    <dbReference type="NCBI Taxonomy" id="34254"/>
    <lineage>
        <taxon>Eukaryota</taxon>
        <taxon>Viridiplantae</taxon>
        <taxon>Streptophyta</taxon>
        <taxon>Embryophyta</taxon>
        <taxon>Tracheophyta</taxon>
        <taxon>Spermatophyta</taxon>
        <taxon>Magnoliopsida</taxon>
        <taxon>eudicotyledons</taxon>
        <taxon>Gunneridae</taxon>
        <taxon>Pentapetalae</taxon>
        <taxon>asterids</taxon>
        <taxon>lamiids</taxon>
        <taxon>Boraginales</taxon>
        <taxon>Boraginaceae</taxon>
        <taxon>Boraginoideae</taxon>
        <taxon>Lithospermeae</taxon>
        <taxon>Lithospermum</taxon>
    </lineage>
</organism>
<comment type="caution">
    <text evidence="2">The sequence shown here is derived from an EMBL/GenBank/DDBJ whole genome shotgun (WGS) entry which is preliminary data.</text>
</comment>
<keyword evidence="1" id="KW-0472">Membrane</keyword>
<evidence type="ECO:0000313" key="3">
    <source>
        <dbReference type="Proteomes" id="UP001454036"/>
    </source>
</evidence>
<dbReference type="EMBL" id="BAABME010019468">
    <property type="protein sequence ID" value="GAA0157278.1"/>
    <property type="molecule type" value="Genomic_DNA"/>
</dbReference>
<name>A0AAV3Q4A3_LITER</name>
<evidence type="ECO:0000256" key="1">
    <source>
        <dbReference type="SAM" id="Phobius"/>
    </source>
</evidence>
<accession>A0AAV3Q4A3</accession>
<protein>
    <submittedName>
        <fullName evidence="2">Uncharacterized protein</fullName>
    </submittedName>
</protein>
<evidence type="ECO:0000313" key="2">
    <source>
        <dbReference type="EMBL" id="GAA0157278.1"/>
    </source>
</evidence>
<gene>
    <name evidence="2" type="ORF">LIER_38427</name>
</gene>
<feature type="transmembrane region" description="Helical" evidence="1">
    <location>
        <begin position="48"/>
        <end position="67"/>
    </location>
</feature>
<dbReference type="AlphaFoldDB" id="A0AAV3Q4A3"/>
<sequence length="68" mass="7455">MVTIGRSGGVAAKGGDYGVTKFSWDCSYDDYGHNCDDDYDYDYDSATAAHPDVFVIFSCFACLFLAML</sequence>
<proteinExistence type="predicted"/>
<dbReference type="Proteomes" id="UP001454036">
    <property type="component" value="Unassembled WGS sequence"/>
</dbReference>
<keyword evidence="1" id="KW-1133">Transmembrane helix</keyword>